<protein>
    <submittedName>
        <fullName evidence="3">Uncharacterized protein</fullName>
    </submittedName>
</protein>
<sequence length="109" mass="12133">MEWPAESDASSSSPLDSHGVVISTSVHRQHVNDVRGRKKGDAELRSKIFIEIILRECEIMGVQCKVCLSTRNMQTQYMKRSQSAYLYATNVNGRCRESVAQSANASTVP</sequence>
<dbReference type="WBParaSite" id="TMUE_1000004624.1">
    <property type="protein sequence ID" value="TMUE_1000004624.1"/>
    <property type="gene ID" value="WBGene00294654"/>
</dbReference>
<evidence type="ECO:0000313" key="3">
    <source>
        <dbReference type="WBParaSite" id="TMUE_1000004624.1"/>
    </source>
</evidence>
<organism evidence="2 3">
    <name type="scientific">Trichuris muris</name>
    <name type="common">Mouse whipworm</name>
    <dbReference type="NCBI Taxonomy" id="70415"/>
    <lineage>
        <taxon>Eukaryota</taxon>
        <taxon>Metazoa</taxon>
        <taxon>Ecdysozoa</taxon>
        <taxon>Nematoda</taxon>
        <taxon>Enoplea</taxon>
        <taxon>Dorylaimia</taxon>
        <taxon>Trichinellida</taxon>
        <taxon>Trichuridae</taxon>
        <taxon>Trichuris</taxon>
    </lineage>
</organism>
<evidence type="ECO:0000256" key="1">
    <source>
        <dbReference type="SAM" id="MobiDB-lite"/>
    </source>
</evidence>
<name>A0A5S6QBQ3_TRIMR</name>
<feature type="compositionally biased region" description="Low complexity" evidence="1">
    <location>
        <begin position="1"/>
        <end position="17"/>
    </location>
</feature>
<evidence type="ECO:0000313" key="2">
    <source>
        <dbReference type="Proteomes" id="UP000046395"/>
    </source>
</evidence>
<reference evidence="3" key="1">
    <citation type="submission" date="2019-12" db="UniProtKB">
        <authorList>
            <consortium name="WormBaseParasite"/>
        </authorList>
    </citation>
    <scope>IDENTIFICATION</scope>
</reference>
<proteinExistence type="predicted"/>
<dbReference type="AlphaFoldDB" id="A0A5S6QBQ3"/>
<accession>A0A5S6QBQ3</accession>
<keyword evidence="2" id="KW-1185">Reference proteome</keyword>
<feature type="region of interest" description="Disordered" evidence="1">
    <location>
        <begin position="1"/>
        <end position="22"/>
    </location>
</feature>
<dbReference type="Proteomes" id="UP000046395">
    <property type="component" value="Unassembled WGS sequence"/>
</dbReference>